<evidence type="ECO:0000313" key="3">
    <source>
        <dbReference type="Proteomes" id="UP001500390"/>
    </source>
</evidence>
<proteinExistence type="predicted"/>
<dbReference type="Proteomes" id="UP001500390">
    <property type="component" value="Unassembled WGS sequence"/>
</dbReference>
<dbReference type="EMBL" id="BAABFX010000022">
    <property type="protein sequence ID" value="GAA4393558.1"/>
    <property type="molecule type" value="Genomic_DNA"/>
</dbReference>
<feature type="domain" description="DUF5615" evidence="1">
    <location>
        <begin position="4"/>
        <end position="62"/>
    </location>
</feature>
<accession>A0ABP8JP07</accession>
<dbReference type="InterPro" id="IPR041049">
    <property type="entry name" value="DUF5615"/>
</dbReference>
<evidence type="ECO:0000313" key="2">
    <source>
        <dbReference type="EMBL" id="GAA4393558.1"/>
    </source>
</evidence>
<dbReference type="Pfam" id="PF18480">
    <property type="entry name" value="DUF5615"/>
    <property type="match status" value="1"/>
</dbReference>
<protein>
    <recommendedName>
        <fullName evidence="1">DUF5615 domain-containing protein</fullName>
    </recommendedName>
</protein>
<sequence>MITVLIDEMLPAKAAALAREEHGLQTYHVSELGLAHTDDAAIAQFARVRSWAVLTENVADFAGERGFVLVFTLRRTLPPGGAMAAGLADRLARWVAANPEPFPGQHWLR</sequence>
<reference evidence="3" key="1">
    <citation type="journal article" date="2019" name="Int. J. Syst. Evol. Microbiol.">
        <title>The Global Catalogue of Microorganisms (GCM) 10K type strain sequencing project: providing services to taxonomists for standard genome sequencing and annotation.</title>
        <authorList>
            <consortium name="The Broad Institute Genomics Platform"/>
            <consortium name="The Broad Institute Genome Sequencing Center for Infectious Disease"/>
            <person name="Wu L."/>
            <person name="Ma J."/>
        </authorList>
    </citation>
    <scope>NUCLEOTIDE SEQUENCE [LARGE SCALE GENOMIC DNA]</scope>
    <source>
        <strain evidence="3">JCM 17738</strain>
    </source>
</reference>
<evidence type="ECO:0000259" key="1">
    <source>
        <dbReference type="Pfam" id="PF18480"/>
    </source>
</evidence>
<gene>
    <name evidence="2" type="ORF">GCM10023153_13660</name>
</gene>
<organism evidence="2 3">
    <name type="scientific">Ornithinibacter aureus</name>
    <dbReference type="NCBI Taxonomy" id="622664"/>
    <lineage>
        <taxon>Bacteria</taxon>
        <taxon>Bacillati</taxon>
        <taxon>Actinomycetota</taxon>
        <taxon>Actinomycetes</taxon>
        <taxon>Micrococcales</taxon>
        <taxon>Intrasporangiaceae</taxon>
        <taxon>Ornithinibacter</taxon>
    </lineage>
</organism>
<keyword evidence="3" id="KW-1185">Reference proteome</keyword>
<name>A0ABP8JP07_9MICO</name>
<comment type="caution">
    <text evidence="2">The sequence shown here is derived from an EMBL/GenBank/DDBJ whole genome shotgun (WGS) entry which is preliminary data.</text>
</comment>
<dbReference type="RefSeq" id="WP_159902789.1">
    <property type="nucleotide sequence ID" value="NZ_BAABFX010000022.1"/>
</dbReference>